<dbReference type="InterPro" id="IPR000843">
    <property type="entry name" value="HTH_LacI"/>
</dbReference>
<dbReference type="Pfam" id="PF13377">
    <property type="entry name" value="Peripla_BP_3"/>
    <property type="match status" value="1"/>
</dbReference>
<dbReference type="Gene3D" id="3.40.50.2300">
    <property type="match status" value="2"/>
</dbReference>
<dbReference type="CDD" id="cd01392">
    <property type="entry name" value="HTH_LacI"/>
    <property type="match status" value="1"/>
</dbReference>
<dbReference type="SUPFAM" id="SSF53822">
    <property type="entry name" value="Periplasmic binding protein-like I"/>
    <property type="match status" value="1"/>
</dbReference>
<evidence type="ECO:0000256" key="2">
    <source>
        <dbReference type="ARBA" id="ARBA00023125"/>
    </source>
</evidence>
<dbReference type="SUPFAM" id="SSF47413">
    <property type="entry name" value="lambda repressor-like DNA-binding domains"/>
    <property type="match status" value="1"/>
</dbReference>
<dbReference type="PANTHER" id="PTHR30146:SF153">
    <property type="entry name" value="LACTOSE OPERON REPRESSOR"/>
    <property type="match status" value="1"/>
</dbReference>
<dbReference type="InterPro" id="IPR028082">
    <property type="entry name" value="Peripla_BP_I"/>
</dbReference>
<sequence>MSKPSRRSRGSITVQDVAREAGVSAMTVSRVVNGGTNVREATREAVLAAIAKLNYSPNSAARSLAAGEATQIGLLYSNPSAAYLSQFLIGALAAARRAGCHLVLEACEGERPEEQAEATRGFVQTHVQGVILPPPLSEAGAVRAELEAAGIPWVSVAMGLPPEGSLNVRIDDFAAASAMTKHLIDLGHRRIGFIRGNPNQTSSAERYRGFCAAIAAAGMDLAAMPVEQGYFTFRSGIVASEALLDLPEPPTAIFASNDDMAAATVGVAHRRGLHVPQDLSVVGFDDTALATTMWPELTTVRQPIAAMAEAALTMLLEALRPGVQSEAAEQVLAHQLIVRESCAPPPRR</sequence>
<dbReference type="FunFam" id="1.10.260.40:FF:000002">
    <property type="entry name" value="HTH-type transcriptional repressor PurR"/>
    <property type="match status" value="1"/>
</dbReference>
<proteinExistence type="predicted"/>
<dbReference type="OrthoDB" id="7185860at2"/>
<gene>
    <name evidence="5" type="ORF">DD559_09290</name>
</gene>
<name>A0A2U0SJD8_9SPHN</name>
<dbReference type="AlphaFoldDB" id="A0A2U0SJD8"/>
<evidence type="ECO:0000259" key="4">
    <source>
        <dbReference type="PROSITE" id="PS50932"/>
    </source>
</evidence>
<protein>
    <submittedName>
        <fullName evidence="5">LacI family transcriptional regulator</fullName>
    </submittedName>
</protein>
<dbReference type="Proteomes" id="UP000245890">
    <property type="component" value="Unassembled WGS sequence"/>
</dbReference>
<dbReference type="GO" id="GO:0003700">
    <property type="term" value="F:DNA-binding transcription factor activity"/>
    <property type="evidence" value="ECO:0007669"/>
    <property type="project" value="TreeGrafter"/>
</dbReference>
<dbReference type="CDD" id="cd01545">
    <property type="entry name" value="PBP1_SalR"/>
    <property type="match status" value="1"/>
</dbReference>
<dbReference type="SMART" id="SM00354">
    <property type="entry name" value="HTH_LACI"/>
    <property type="match status" value="1"/>
</dbReference>
<dbReference type="PROSITE" id="PS00356">
    <property type="entry name" value="HTH_LACI_1"/>
    <property type="match status" value="1"/>
</dbReference>
<dbReference type="Pfam" id="PF00356">
    <property type="entry name" value="LacI"/>
    <property type="match status" value="1"/>
</dbReference>
<accession>A0A2U0SJD8</accession>
<reference evidence="5 6" key="1">
    <citation type="submission" date="2018-05" db="EMBL/GenBank/DDBJ databases">
        <title>Description of Sphingomonas pokkalii sp nov, isolated from the rhizosphere of saline tolerant pokkali rice and its draft genome analysis.</title>
        <authorList>
            <person name="Menon R."/>
            <person name="Kumari S."/>
            <person name="Rameshkumar N."/>
        </authorList>
    </citation>
    <scope>NUCLEOTIDE SEQUENCE [LARGE SCALE GENOMIC DNA]</scope>
    <source>
        <strain evidence="5 6">L3B27</strain>
    </source>
</reference>
<evidence type="ECO:0000256" key="1">
    <source>
        <dbReference type="ARBA" id="ARBA00023015"/>
    </source>
</evidence>
<dbReference type="InterPro" id="IPR046335">
    <property type="entry name" value="LacI/GalR-like_sensor"/>
</dbReference>
<dbReference type="RefSeq" id="WP_116470825.1">
    <property type="nucleotide sequence ID" value="NZ_QENQ01000001.1"/>
</dbReference>
<dbReference type="PRINTS" id="PR00036">
    <property type="entry name" value="HTHLACI"/>
</dbReference>
<feature type="domain" description="HTH lacI-type" evidence="4">
    <location>
        <begin position="12"/>
        <end position="66"/>
    </location>
</feature>
<keyword evidence="2" id="KW-0238">DNA-binding</keyword>
<evidence type="ECO:0000313" key="6">
    <source>
        <dbReference type="Proteomes" id="UP000245890"/>
    </source>
</evidence>
<dbReference type="GO" id="GO:0000976">
    <property type="term" value="F:transcription cis-regulatory region binding"/>
    <property type="evidence" value="ECO:0007669"/>
    <property type="project" value="TreeGrafter"/>
</dbReference>
<keyword evidence="6" id="KW-1185">Reference proteome</keyword>
<evidence type="ECO:0000313" key="5">
    <source>
        <dbReference type="EMBL" id="PVX31443.1"/>
    </source>
</evidence>
<dbReference type="PANTHER" id="PTHR30146">
    <property type="entry name" value="LACI-RELATED TRANSCRIPTIONAL REPRESSOR"/>
    <property type="match status" value="1"/>
</dbReference>
<keyword evidence="3" id="KW-0804">Transcription</keyword>
<dbReference type="PROSITE" id="PS50932">
    <property type="entry name" value="HTH_LACI_2"/>
    <property type="match status" value="1"/>
</dbReference>
<organism evidence="5 6">
    <name type="scientific">Sphingomonas pokkalii</name>
    <dbReference type="NCBI Taxonomy" id="2175090"/>
    <lineage>
        <taxon>Bacteria</taxon>
        <taxon>Pseudomonadati</taxon>
        <taxon>Pseudomonadota</taxon>
        <taxon>Alphaproteobacteria</taxon>
        <taxon>Sphingomonadales</taxon>
        <taxon>Sphingomonadaceae</taxon>
        <taxon>Sphingomonas</taxon>
    </lineage>
</organism>
<dbReference type="InterPro" id="IPR010982">
    <property type="entry name" value="Lambda_DNA-bd_dom_sf"/>
</dbReference>
<evidence type="ECO:0000256" key="3">
    <source>
        <dbReference type="ARBA" id="ARBA00023163"/>
    </source>
</evidence>
<comment type="caution">
    <text evidence="5">The sequence shown here is derived from an EMBL/GenBank/DDBJ whole genome shotgun (WGS) entry which is preliminary data.</text>
</comment>
<keyword evidence="1" id="KW-0805">Transcription regulation</keyword>
<dbReference type="Gene3D" id="1.10.260.40">
    <property type="entry name" value="lambda repressor-like DNA-binding domains"/>
    <property type="match status" value="1"/>
</dbReference>
<dbReference type="EMBL" id="QENQ01000001">
    <property type="protein sequence ID" value="PVX31443.1"/>
    <property type="molecule type" value="Genomic_DNA"/>
</dbReference>